<keyword evidence="4" id="KW-1134">Transmembrane beta strand</keyword>
<evidence type="ECO:0000256" key="5">
    <source>
        <dbReference type="ARBA" id="ARBA00022692"/>
    </source>
</evidence>
<keyword evidence="10" id="KW-0998">Cell outer membrane</keyword>
<dbReference type="CDD" id="cd00342">
    <property type="entry name" value="gram_neg_porins"/>
    <property type="match status" value="1"/>
</dbReference>
<proteinExistence type="predicted"/>
<keyword evidence="7" id="KW-0406">Ion transport</keyword>
<keyword evidence="9" id="KW-0472">Membrane</keyword>
<dbReference type="Pfam" id="PF13609">
    <property type="entry name" value="Porin_4"/>
    <property type="match status" value="1"/>
</dbReference>
<dbReference type="AlphaFoldDB" id="A0A158DHP9"/>
<dbReference type="InterPro" id="IPR023614">
    <property type="entry name" value="Porin_dom_sf"/>
</dbReference>
<feature type="chain" id="PRO_5007624152" evidence="11">
    <location>
        <begin position="23"/>
        <end position="397"/>
    </location>
</feature>
<dbReference type="Gene3D" id="2.40.160.10">
    <property type="entry name" value="Porin"/>
    <property type="match status" value="1"/>
</dbReference>
<dbReference type="SUPFAM" id="SSF56935">
    <property type="entry name" value="Porins"/>
    <property type="match status" value="1"/>
</dbReference>
<dbReference type="GO" id="GO:0006811">
    <property type="term" value="P:monoatomic ion transport"/>
    <property type="evidence" value="ECO:0007669"/>
    <property type="project" value="UniProtKB-KW"/>
</dbReference>
<evidence type="ECO:0000313" key="14">
    <source>
        <dbReference type="Proteomes" id="UP000054978"/>
    </source>
</evidence>
<name>A0A158DHP9_9BURK</name>
<keyword evidence="6 11" id="KW-0732">Signal</keyword>
<evidence type="ECO:0000256" key="1">
    <source>
        <dbReference type="ARBA" id="ARBA00004571"/>
    </source>
</evidence>
<evidence type="ECO:0000256" key="11">
    <source>
        <dbReference type="SAM" id="SignalP"/>
    </source>
</evidence>
<evidence type="ECO:0000256" key="4">
    <source>
        <dbReference type="ARBA" id="ARBA00022452"/>
    </source>
</evidence>
<keyword evidence="5" id="KW-0812">Transmembrane</keyword>
<dbReference type="PANTHER" id="PTHR34501">
    <property type="entry name" value="PROTEIN YDDL-RELATED"/>
    <property type="match status" value="1"/>
</dbReference>
<evidence type="ECO:0000259" key="12">
    <source>
        <dbReference type="Pfam" id="PF13609"/>
    </source>
</evidence>
<comment type="subcellular location">
    <subcellularLocation>
        <location evidence="1">Cell outer membrane</location>
        <topology evidence="1">Multi-pass membrane protein</topology>
    </subcellularLocation>
</comment>
<evidence type="ECO:0000313" key="13">
    <source>
        <dbReference type="EMBL" id="SAK94088.1"/>
    </source>
</evidence>
<evidence type="ECO:0000256" key="8">
    <source>
        <dbReference type="ARBA" id="ARBA00023114"/>
    </source>
</evidence>
<evidence type="ECO:0000256" key="9">
    <source>
        <dbReference type="ARBA" id="ARBA00023136"/>
    </source>
</evidence>
<dbReference type="EMBL" id="FCOB02000031">
    <property type="protein sequence ID" value="SAK94088.1"/>
    <property type="molecule type" value="Genomic_DNA"/>
</dbReference>
<keyword evidence="3" id="KW-0813">Transport</keyword>
<dbReference type="PANTHER" id="PTHR34501:SF9">
    <property type="entry name" value="MAJOR OUTER MEMBRANE PROTEIN P.IA"/>
    <property type="match status" value="1"/>
</dbReference>
<accession>A0A158DHP9</accession>
<dbReference type="Proteomes" id="UP000054978">
    <property type="component" value="Unassembled WGS sequence"/>
</dbReference>
<dbReference type="GO" id="GO:0046930">
    <property type="term" value="C:pore complex"/>
    <property type="evidence" value="ECO:0007669"/>
    <property type="project" value="UniProtKB-KW"/>
</dbReference>
<dbReference type="OrthoDB" id="8982743at2"/>
<dbReference type="STRING" id="1777144.AWB83_05472"/>
<evidence type="ECO:0000256" key="7">
    <source>
        <dbReference type="ARBA" id="ARBA00023065"/>
    </source>
</evidence>
<reference evidence="13" key="1">
    <citation type="submission" date="2016-01" db="EMBL/GenBank/DDBJ databases">
        <authorList>
            <person name="Peeters C."/>
        </authorList>
    </citation>
    <scope>NUCLEOTIDE SEQUENCE [LARGE SCALE GENOMIC DNA]</scope>
    <source>
        <strain evidence="13">LMG 29326</strain>
    </source>
</reference>
<dbReference type="InterPro" id="IPR033900">
    <property type="entry name" value="Gram_neg_porin_domain"/>
</dbReference>
<dbReference type="PRINTS" id="PR00184">
    <property type="entry name" value="NEISSPPORIN"/>
</dbReference>
<comment type="subunit">
    <text evidence="2">Homotrimer.</text>
</comment>
<keyword evidence="14" id="KW-1185">Reference proteome</keyword>
<evidence type="ECO:0000256" key="2">
    <source>
        <dbReference type="ARBA" id="ARBA00011233"/>
    </source>
</evidence>
<dbReference type="InterPro" id="IPR002299">
    <property type="entry name" value="Porin_Neis"/>
</dbReference>
<comment type="caution">
    <text evidence="13">The sequence shown here is derived from an EMBL/GenBank/DDBJ whole genome shotgun (WGS) entry which is preliminary data.</text>
</comment>
<gene>
    <name evidence="13" type="ORF">AWB83_05472</name>
</gene>
<protein>
    <submittedName>
        <fullName evidence="13">Porin</fullName>
    </submittedName>
</protein>
<organism evidence="13 14">
    <name type="scientific">Caballeronia ptereochthonis</name>
    <dbReference type="NCBI Taxonomy" id="1777144"/>
    <lineage>
        <taxon>Bacteria</taxon>
        <taxon>Pseudomonadati</taxon>
        <taxon>Pseudomonadota</taxon>
        <taxon>Betaproteobacteria</taxon>
        <taxon>Burkholderiales</taxon>
        <taxon>Burkholderiaceae</taxon>
        <taxon>Caballeronia</taxon>
    </lineage>
</organism>
<dbReference type="RefSeq" id="WP_087048803.1">
    <property type="nucleotide sequence ID" value="NZ_FCOB02000031.1"/>
</dbReference>
<dbReference type="GO" id="GO:0009279">
    <property type="term" value="C:cell outer membrane"/>
    <property type="evidence" value="ECO:0007669"/>
    <property type="project" value="UniProtKB-SubCell"/>
</dbReference>
<evidence type="ECO:0000256" key="10">
    <source>
        <dbReference type="ARBA" id="ARBA00023237"/>
    </source>
</evidence>
<sequence>MKRVALAGTAGILVALPGIVQAQSSVTLYGLIDAGIAYTNNQRGAHNVQATSGKLNGSRWGLKGVEDLGGGYKALFTLENGFRVNDGTLAQGGREFGRQAFAGIAKTGVGTLTLGRQYDPNTDLLSAYAGPGFWSPATHIGDNDNLNQTFRINNAVKFRSDTIAGFTVDALYAFSNQASNGAGQGFGNNRAWGVAANYVNGPLSVGGGYVRLDHPNVASNTGGAVGGASTTAGDDYSGAFFYGLNGGVERQQIAVAGANYAFGTVATVGFAWSHTQLDYIDGSSRKFNNYDVNARYNVTPATTLVGVYTFTDGRANSLPGTNGATLKPRWHQFTLGVDYALSKRTDLYLSAVYQLASGDASTRVGSGYQKIAAIADAGTPSSTNRQVAAFGGVRVRF</sequence>
<evidence type="ECO:0000256" key="3">
    <source>
        <dbReference type="ARBA" id="ARBA00022448"/>
    </source>
</evidence>
<keyword evidence="8" id="KW-0626">Porin</keyword>
<feature type="domain" description="Porin" evidence="12">
    <location>
        <begin position="12"/>
        <end position="354"/>
    </location>
</feature>
<dbReference type="GO" id="GO:0015288">
    <property type="term" value="F:porin activity"/>
    <property type="evidence" value="ECO:0007669"/>
    <property type="project" value="UniProtKB-KW"/>
</dbReference>
<dbReference type="InterPro" id="IPR050298">
    <property type="entry name" value="Gram-neg_bact_OMP"/>
</dbReference>
<feature type="signal peptide" evidence="11">
    <location>
        <begin position="1"/>
        <end position="22"/>
    </location>
</feature>
<evidence type="ECO:0000256" key="6">
    <source>
        <dbReference type="ARBA" id="ARBA00022729"/>
    </source>
</evidence>